<accession>A0A3M6U703</accession>
<evidence type="ECO:0000256" key="1">
    <source>
        <dbReference type="ARBA" id="ARBA00010617"/>
    </source>
</evidence>
<feature type="transmembrane region" description="Helical" evidence="3">
    <location>
        <begin position="6"/>
        <end position="28"/>
    </location>
</feature>
<name>A0A3M6U703_POCDA</name>
<dbReference type="InterPro" id="IPR017972">
    <property type="entry name" value="Cyt_P450_CS"/>
</dbReference>
<dbReference type="STRING" id="46731.A0A3M6U703"/>
<reference evidence="4 5" key="1">
    <citation type="journal article" date="2018" name="Sci. Rep.">
        <title>Comparative analysis of the Pocillopora damicornis genome highlights role of immune system in coral evolution.</title>
        <authorList>
            <person name="Cunning R."/>
            <person name="Bay R.A."/>
            <person name="Gillette P."/>
            <person name="Baker A.C."/>
            <person name="Traylor-Knowles N."/>
        </authorList>
    </citation>
    <scope>NUCLEOTIDE SEQUENCE [LARGE SCALE GENOMIC DNA]</scope>
    <source>
        <strain evidence="4">RSMAS</strain>
        <tissue evidence="4">Whole animal</tissue>
    </source>
</reference>
<gene>
    <name evidence="4" type="ORF">pdam_00013571</name>
</gene>
<dbReference type="InterPro" id="IPR002401">
    <property type="entry name" value="Cyt_P450_E_grp-I"/>
</dbReference>
<keyword evidence="2" id="KW-0408">Iron</keyword>
<dbReference type="InterPro" id="IPR039983">
    <property type="entry name" value="CYP46A1"/>
</dbReference>
<dbReference type="PRINTS" id="PR00385">
    <property type="entry name" value="P450"/>
</dbReference>
<keyword evidence="3" id="KW-1133">Transmembrane helix</keyword>
<evidence type="ECO:0000313" key="5">
    <source>
        <dbReference type="Proteomes" id="UP000275408"/>
    </source>
</evidence>
<organism evidence="4 5">
    <name type="scientific">Pocillopora damicornis</name>
    <name type="common">Cauliflower coral</name>
    <name type="synonym">Millepora damicornis</name>
    <dbReference type="NCBI Taxonomy" id="46731"/>
    <lineage>
        <taxon>Eukaryota</taxon>
        <taxon>Metazoa</taxon>
        <taxon>Cnidaria</taxon>
        <taxon>Anthozoa</taxon>
        <taxon>Hexacorallia</taxon>
        <taxon>Scleractinia</taxon>
        <taxon>Astrocoeniina</taxon>
        <taxon>Pocilloporidae</taxon>
        <taxon>Pocillopora</taxon>
    </lineage>
</organism>
<dbReference type="GO" id="GO:0006707">
    <property type="term" value="P:cholesterol catabolic process"/>
    <property type="evidence" value="ECO:0007669"/>
    <property type="project" value="InterPro"/>
</dbReference>
<dbReference type="Proteomes" id="UP000275408">
    <property type="component" value="Unassembled WGS sequence"/>
</dbReference>
<dbReference type="GO" id="GO:0033781">
    <property type="term" value="F:cholesterol 24-hydroxylase activity"/>
    <property type="evidence" value="ECO:0007669"/>
    <property type="project" value="InterPro"/>
</dbReference>
<dbReference type="PANTHER" id="PTHR24293">
    <property type="entry name" value="CYTOCHROME P450 FAMILY 46 SUBFAMILY A"/>
    <property type="match status" value="1"/>
</dbReference>
<feature type="binding site" description="axial binding residue" evidence="2">
    <location>
        <position position="813"/>
    </location>
    <ligand>
        <name>heme</name>
        <dbReference type="ChEBI" id="CHEBI:30413"/>
    </ligand>
    <ligandPart>
        <name>Fe</name>
        <dbReference type="ChEBI" id="CHEBI:18248"/>
    </ligandPart>
</feature>
<dbReference type="Gene3D" id="1.10.630.10">
    <property type="entry name" value="Cytochrome P450"/>
    <property type="match status" value="4"/>
</dbReference>
<feature type="transmembrane region" description="Helical" evidence="3">
    <location>
        <begin position="414"/>
        <end position="437"/>
    </location>
</feature>
<sequence length="866" mass="98894">MLCYIFFALGAVIALLLVLICIFALYVARLRRKFAHIPSAPLTSFFAGHLKDIIACHDAGNPINSLFLQWHIEYGAIFVCWFMHFPFIVVTDPEMVKDILVVSNLPKHFLAYCNPYYLFGQRYLKDLMSSFNATADLLITHLGKMADGKTEVCLLEQFGHAALDIICKVAFGMDVDVMSGKDTTFRDAVSLSFEGAHVSQMSIFHKWNIFQYPYQWRVIKAVKFLRETGRKVIEARKHVMARGEELGNHPEIVDSLLEEIHDVLGPKQHVAFDDLAKLKQLGLVLKETLRLYPAGGSGSLRICEKNREFGGYKIPANVPILMSTFVSGRSPKYWTKPEEFNPYRFDDDSEEFNRSKPRFCCHASFRRSSFLWYLDSHAIFLKESRFDPRMALCKLQSGEVFPSRPYTPAMLYQIFFALGALIALLLVLICIFALYIVHLRRKFAHIPSAPLTSFFSGHTKDVIACRDAGNPIHSLFLQWHIEYGAIFVCWFMHFPFIVITDPEMVKDILVTSNLPKHFLAYTALGYLFGQRFLGNGLATNVNNEVWKQRRGLMNPAFHRKYLKDLMSSFNATADLLISHLGKMADGKTEVCILEQFGHAALDIICKVAFGMDVDVMSGKDTTFRDAVSLSFEGVHVSQMNPFHKWNIFQYPYQWRVVKAVKFLRETGRKVIEARKRHETTASLLSFCVLELGNHPEIVDSLLEEIHDVLGPKQHVAFDDLAKLKQLGLVLKETLRLYPPAAAGSLRMCEKDAEIGGYKIPANVPIMMSTFASSRSPKYWTKPEEFNPYRFDDEEQLKSSHYNYFPFSLGPRNCIGQNFAQIEAKILLSRFLQTFNFSLVPGQSRDVHERVTLRPKDGVMCTLTKRN</sequence>
<dbReference type="EMBL" id="RCHS01002152">
    <property type="protein sequence ID" value="RMX49248.1"/>
    <property type="molecule type" value="Genomic_DNA"/>
</dbReference>
<dbReference type="GO" id="GO:0005506">
    <property type="term" value="F:iron ion binding"/>
    <property type="evidence" value="ECO:0007669"/>
    <property type="project" value="InterPro"/>
</dbReference>
<comment type="similarity">
    <text evidence="1">Belongs to the cytochrome P450 family.</text>
</comment>
<keyword evidence="3" id="KW-0472">Membrane</keyword>
<evidence type="ECO:0000256" key="3">
    <source>
        <dbReference type="SAM" id="Phobius"/>
    </source>
</evidence>
<keyword evidence="2" id="KW-0349">Heme</keyword>
<dbReference type="InterPro" id="IPR036396">
    <property type="entry name" value="Cyt_P450_sf"/>
</dbReference>
<dbReference type="GO" id="GO:0020037">
    <property type="term" value="F:heme binding"/>
    <property type="evidence" value="ECO:0007669"/>
    <property type="project" value="InterPro"/>
</dbReference>
<comment type="caution">
    <text evidence="4">The sequence shown here is derived from an EMBL/GenBank/DDBJ whole genome shotgun (WGS) entry which is preliminary data.</text>
</comment>
<dbReference type="InterPro" id="IPR001128">
    <property type="entry name" value="Cyt_P450"/>
</dbReference>
<dbReference type="AlphaFoldDB" id="A0A3M6U703"/>
<dbReference type="PRINTS" id="PR00463">
    <property type="entry name" value="EP450I"/>
</dbReference>
<dbReference type="SUPFAM" id="SSF48264">
    <property type="entry name" value="Cytochrome P450"/>
    <property type="match status" value="2"/>
</dbReference>
<keyword evidence="3" id="KW-0812">Transmembrane</keyword>
<keyword evidence="2" id="KW-0479">Metal-binding</keyword>
<dbReference type="PANTHER" id="PTHR24293:SF0">
    <property type="entry name" value="CYP46A1 PROTEIN-RELATED"/>
    <property type="match status" value="1"/>
</dbReference>
<protein>
    <recommendedName>
        <fullName evidence="6">Cytochrome P450</fullName>
    </recommendedName>
</protein>
<dbReference type="Pfam" id="PF00067">
    <property type="entry name" value="p450"/>
    <property type="match status" value="4"/>
</dbReference>
<dbReference type="OrthoDB" id="1470350at2759"/>
<dbReference type="PROSITE" id="PS00086">
    <property type="entry name" value="CYTOCHROME_P450"/>
    <property type="match status" value="1"/>
</dbReference>
<comment type="cofactor">
    <cofactor evidence="2">
        <name>heme</name>
        <dbReference type="ChEBI" id="CHEBI:30413"/>
    </cofactor>
</comment>
<evidence type="ECO:0008006" key="6">
    <source>
        <dbReference type="Google" id="ProtNLM"/>
    </source>
</evidence>
<dbReference type="CDD" id="cd20613">
    <property type="entry name" value="CYP46A1-like"/>
    <property type="match status" value="1"/>
</dbReference>
<proteinExistence type="inferred from homology"/>
<keyword evidence="5" id="KW-1185">Reference proteome</keyword>
<evidence type="ECO:0000313" key="4">
    <source>
        <dbReference type="EMBL" id="RMX49248.1"/>
    </source>
</evidence>
<evidence type="ECO:0000256" key="2">
    <source>
        <dbReference type="PIRSR" id="PIRSR602401-1"/>
    </source>
</evidence>